<proteinExistence type="predicted"/>
<evidence type="ECO:0000313" key="1">
    <source>
        <dbReference type="EMBL" id="KZS01514.1"/>
    </source>
</evidence>
<comment type="caution">
    <text evidence="1">The sequence shown here is derived from an EMBL/GenBank/DDBJ whole genome shotgun (WGS) entry which is preliminary data.</text>
</comment>
<organism evidence="1 2">
    <name type="scientific">Daphnia magna</name>
    <dbReference type="NCBI Taxonomy" id="35525"/>
    <lineage>
        <taxon>Eukaryota</taxon>
        <taxon>Metazoa</taxon>
        <taxon>Ecdysozoa</taxon>
        <taxon>Arthropoda</taxon>
        <taxon>Crustacea</taxon>
        <taxon>Branchiopoda</taxon>
        <taxon>Diplostraca</taxon>
        <taxon>Cladocera</taxon>
        <taxon>Anomopoda</taxon>
        <taxon>Daphniidae</taxon>
        <taxon>Daphnia</taxon>
    </lineage>
</organism>
<protein>
    <submittedName>
        <fullName evidence="1">Glutamate-gated chloride channel</fullName>
    </submittedName>
</protein>
<dbReference type="Proteomes" id="UP000076858">
    <property type="component" value="Unassembled WGS sequence"/>
</dbReference>
<dbReference type="EMBL" id="LRGB01006699">
    <property type="protein sequence ID" value="KZS01514.1"/>
    <property type="molecule type" value="Genomic_DNA"/>
</dbReference>
<dbReference type="GO" id="GO:0005230">
    <property type="term" value="F:extracellular ligand-gated monoatomic ion channel activity"/>
    <property type="evidence" value="ECO:0007669"/>
    <property type="project" value="InterPro"/>
</dbReference>
<dbReference type="STRING" id="35525.A0A162CZT2"/>
<sequence length="60" mass="7069">MFRGISDISDNKMQFSVILTFREEWLDDRLKFENMQGNINHFSYSISLVLPVQQSNQGSR</sequence>
<reference evidence="1 2" key="1">
    <citation type="submission" date="2016-03" db="EMBL/GenBank/DDBJ databases">
        <title>EvidentialGene: Evidence-directed Construction of Genes on Genomes.</title>
        <authorList>
            <person name="Gilbert D.G."/>
            <person name="Choi J.-H."/>
            <person name="Mockaitis K."/>
            <person name="Colbourne J."/>
            <person name="Pfrender M."/>
        </authorList>
    </citation>
    <scope>NUCLEOTIDE SEQUENCE [LARGE SCALE GENOMIC DNA]</scope>
    <source>
        <strain evidence="1 2">Xinb3</strain>
        <tissue evidence="1">Complete organism</tissue>
    </source>
</reference>
<dbReference type="InterPro" id="IPR036734">
    <property type="entry name" value="Neur_chan_lig-bd_sf"/>
</dbReference>
<name>A0A162CZT2_9CRUS</name>
<dbReference type="SUPFAM" id="SSF63712">
    <property type="entry name" value="Nicotinic receptor ligand binding domain-like"/>
    <property type="match status" value="1"/>
</dbReference>
<dbReference type="Gene3D" id="2.70.170.10">
    <property type="entry name" value="Neurotransmitter-gated ion-channel ligand-binding domain"/>
    <property type="match status" value="1"/>
</dbReference>
<dbReference type="AlphaFoldDB" id="A0A162CZT2"/>
<evidence type="ECO:0000313" key="2">
    <source>
        <dbReference type="Proteomes" id="UP000076858"/>
    </source>
</evidence>
<gene>
    <name evidence="1" type="ORF">APZ42_001808</name>
</gene>
<keyword evidence="2" id="KW-1185">Reference proteome</keyword>
<accession>A0A162CZT2</accession>
<dbReference type="GO" id="GO:0016020">
    <property type="term" value="C:membrane"/>
    <property type="evidence" value="ECO:0007669"/>
    <property type="project" value="InterPro"/>
</dbReference>